<dbReference type="OrthoDB" id="2381154at2"/>
<protein>
    <submittedName>
        <fullName evidence="1">Uncharacterized protein</fullName>
    </submittedName>
</protein>
<keyword evidence="2" id="KW-1185">Reference proteome</keyword>
<dbReference type="KEGG" id="plen:EIM92_04260"/>
<name>A0A3Q8S3W3_9BACL</name>
<dbReference type="AlphaFoldDB" id="A0A3Q8S3W3"/>
<dbReference type="Proteomes" id="UP000273145">
    <property type="component" value="Chromosome"/>
</dbReference>
<reference evidence="1 2" key="1">
    <citation type="submission" date="2018-11" db="EMBL/GenBank/DDBJ databases">
        <title>Genome sequencing of Paenibacillus lentus DSM25539(T).</title>
        <authorList>
            <person name="Kook J.-K."/>
            <person name="Park S.-N."/>
            <person name="Lim Y.K."/>
        </authorList>
    </citation>
    <scope>NUCLEOTIDE SEQUENCE [LARGE SCALE GENOMIC DNA]</scope>
    <source>
        <strain evidence="1 2">DSM 25539</strain>
    </source>
</reference>
<evidence type="ECO:0000313" key="1">
    <source>
        <dbReference type="EMBL" id="AZK45507.1"/>
    </source>
</evidence>
<organism evidence="1 2">
    <name type="scientific">Paenibacillus lentus</name>
    <dbReference type="NCBI Taxonomy" id="1338368"/>
    <lineage>
        <taxon>Bacteria</taxon>
        <taxon>Bacillati</taxon>
        <taxon>Bacillota</taxon>
        <taxon>Bacilli</taxon>
        <taxon>Bacillales</taxon>
        <taxon>Paenibacillaceae</taxon>
        <taxon>Paenibacillus</taxon>
    </lineage>
</organism>
<proteinExistence type="predicted"/>
<evidence type="ECO:0000313" key="2">
    <source>
        <dbReference type="Proteomes" id="UP000273145"/>
    </source>
</evidence>
<sequence length="71" mass="8084">MRVDTAFSTFDQFAPLGEHTVMTSLWIAMEALVYHLPVNQRTAPLLVDVFRYTAAETVEMLHTTEGARKEQ</sequence>
<accession>A0A3Q8S3W3</accession>
<dbReference type="EMBL" id="CP034248">
    <property type="protein sequence ID" value="AZK45507.1"/>
    <property type="molecule type" value="Genomic_DNA"/>
</dbReference>
<gene>
    <name evidence="1" type="ORF">EIM92_04260</name>
</gene>